<dbReference type="Pfam" id="PF19698">
    <property type="entry name" value="DUF6197"/>
    <property type="match status" value="1"/>
</dbReference>
<evidence type="ECO:0000313" key="1">
    <source>
        <dbReference type="EMBL" id="GAA5140299.1"/>
    </source>
</evidence>
<dbReference type="InterPro" id="IPR045677">
    <property type="entry name" value="DUF6197"/>
</dbReference>
<proteinExistence type="predicted"/>
<dbReference type="EMBL" id="BAABJO010000047">
    <property type="protein sequence ID" value="GAA5140299.1"/>
    <property type="molecule type" value="Genomic_DNA"/>
</dbReference>
<comment type="caution">
    <text evidence="1">The sequence shown here is derived from an EMBL/GenBank/DDBJ whole genome shotgun (WGS) entry which is preliminary data.</text>
</comment>
<reference evidence="2" key="1">
    <citation type="journal article" date="2019" name="Int. J. Syst. Evol. Microbiol.">
        <title>The Global Catalogue of Microorganisms (GCM) 10K type strain sequencing project: providing services to taxonomists for standard genome sequencing and annotation.</title>
        <authorList>
            <consortium name="The Broad Institute Genomics Platform"/>
            <consortium name="The Broad Institute Genome Sequencing Center for Infectious Disease"/>
            <person name="Wu L."/>
            <person name="Ma J."/>
        </authorList>
    </citation>
    <scope>NUCLEOTIDE SEQUENCE [LARGE SCALE GENOMIC DNA]</scope>
    <source>
        <strain evidence="2">JCM 18302</strain>
    </source>
</reference>
<sequence>MRLSSLPGRAVREQSAVVDHVGWRERRRQRRRLAAQDRLSAQLAELRQIRELVAAARDVVAAGWVQDAWYVCRDAHGRHHEVGVLPKGDLRSGPVARACLVGAILQAGGGVATVDTQRVQRTFDLIWHTLHRSEREPVRWCPAPHLRAQQLRDLVQWNDRPGRTGADVEALLCSAEQRADGEVVRSRHQLAEVADSA</sequence>
<dbReference type="Proteomes" id="UP001500804">
    <property type="component" value="Unassembled WGS sequence"/>
</dbReference>
<gene>
    <name evidence="1" type="ORF">GCM10023320_77780</name>
</gene>
<protein>
    <submittedName>
        <fullName evidence="1">Uncharacterized protein</fullName>
    </submittedName>
</protein>
<keyword evidence="2" id="KW-1185">Reference proteome</keyword>
<accession>A0ABP9P3Z7</accession>
<organism evidence="1 2">
    <name type="scientific">Pseudonocardia adelaidensis</name>
    <dbReference type="NCBI Taxonomy" id="648754"/>
    <lineage>
        <taxon>Bacteria</taxon>
        <taxon>Bacillati</taxon>
        <taxon>Actinomycetota</taxon>
        <taxon>Actinomycetes</taxon>
        <taxon>Pseudonocardiales</taxon>
        <taxon>Pseudonocardiaceae</taxon>
        <taxon>Pseudonocardia</taxon>
    </lineage>
</organism>
<name>A0ABP9P3Z7_9PSEU</name>
<evidence type="ECO:0000313" key="2">
    <source>
        <dbReference type="Proteomes" id="UP001500804"/>
    </source>
</evidence>